<protein>
    <recommendedName>
        <fullName evidence="5">Metallo-beta-lactamase domain-containing protein</fullName>
    </recommendedName>
</protein>
<organism evidence="6">
    <name type="scientific">hydrothermal vent metagenome</name>
    <dbReference type="NCBI Taxonomy" id="652676"/>
    <lineage>
        <taxon>unclassified sequences</taxon>
        <taxon>metagenomes</taxon>
        <taxon>ecological metagenomes</taxon>
    </lineage>
</organism>
<accession>A0A3B1CZ20</accession>
<dbReference type="Gene3D" id="3.60.15.10">
    <property type="entry name" value="Ribonuclease Z/Hydroxyacylglutathione hydrolase-like"/>
    <property type="match status" value="1"/>
</dbReference>
<dbReference type="GO" id="GO:0016787">
    <property type="term" value="F:hydrolase activity"/>
    <property type="evidence" value="ECO:0007669"/>
    <property type="project" value="UniProtKB-KW"/>
</dbReference>
<dbReference type="SMART" id="SM00849">
    <property type="entry name" value="Lactamase_B"/>
    <property type="match status" value="1"/>
</dbReference>
<evidence type="ECO:0000256" key="1">
    <source>
        <dbReference type="ARBA" id="ARBA00007749"/>
    </source>
</evidence>
<proteinExistence type="inferred from homology"/>
<evidence type="ECO:0000256" key="3">
    <source>
        <dbReference type="ARBA" id="ARBA00022801"/>
    </source>
</evidence>
<comment type="similarity">
    <text evidence="1">Belongs to the metallo-beta-lactamase superfamily.</text>
</comment>
<dbReference type="GO" id="GO:0046872">
    <property type="term" value="F:metal ion binding"/>
    <property type="evidence" value="ECO:0007669"/>
    <property type="project" value="UniProtKB-KW"/>
</dbReference>
<dbReference type="SUPFAM" id="SSF56281">
    <property type="entry name" value="Metallo-hydrolase/oxidoreductase"/>
    <property type="match status" value="1"/>
</dbReference>
<evidence type="ECO:0000313" key="6">
    <source>
        <dbReference type="EMBL" id="VAX35916.1"/>
    </source>
</evidence>
<evidence type="ECO:0000256" key="2">
    <source>
        <dbReference type="ARBA" id="ARBA00022723"/>
    </source>
</evidence>
<dbReference type="InterPro" id="IPR036866">
    <property type="entry name" value="RibonucZ/Hydroxyglut_hydro"/>
</dbReference>
<dbReference type="PANTHER" id="PTHR42978:SF6">
    <property type="entry name" value="QUORUM-QUENCHING LACTONASE YTNP-RELATED"/>
    <property type="match status" value="1"/>
</dbReference>
<name>A0A3B1CZ20_9ZZZZ</name>
<feature type="domain" description="Metallo-beta-lactamase" evidence="5">
    <location>
        <begin position="47"/>
        <end position="302"/>
    </location>
</feature>
<keyword evidence="2" id="KW-0479">Metal-binding</keyword>
<sequence>MNDVRYHWKLLNAGRLLLDGGSMFGLIPRTVWTRTLTPDEQNRITLTHNCLLLESEKPDPKLGRVRRILIESGTGDKLNEKMRAIFGLEERTIETAVIEAGLDPAEIDAVLITHLHFDHAGGLTRRCRAGETPDWVAQPGQASGDCPEIKLTFPNARVWIQAREWRDAIANDAVMTRTYYRDHLLPIEPKLRLVESVPPFAPGLTPHRDELPRIAAELRRTETEPGVWVMLTPGHTWGQQAIGFTDVEGQTVVFTPDVMPTAWHLGQAYSLAYDVEPYTSMITRRWYLDAAARLGWTLVLDHDPEKPVVRVSANEKGWFDLAPTAVPTA</sequence>
<dbReference type="AlphaFoldDB" id="A0A3B1CZ20"/>
<reference evidence="6" key="1">
    <citation type="submission" date="2018-06" db="EMBL/GenBank/DDBJ databases">
        <authorList>
            <person name="Zhirakovskaya E."/>
        </authorList>
    </citation>
    <scope>NUCLEOTIDE SEQUENCE</scope>
</reference>
<keyword evidence="3" id="KW-0378">Hydrolase</keyword>
<dbReference type="InterPro" id="IPR051013">
    <property type="entry name" value="MBL_superfamily_lactonases"/>
</dbReference>
<evidence type="ECO:0000259" key="5">
    <source>
        <dbReference type="SMART" id="SM00849"/>
    </source>
</evidence>
<evidence type="ECO:0000256" key="4">
    <source>
        <dbReference type="ARBA" id="ARBA00022833"/>
    </source>
</evidence>
<dbReference type="Pfam" id="PF00753">
    <property type="entry name" value="Lactamase_B"/>
    <property type="match status" value="1"/>
</dbReference>
<dbReference type="PANTHER" id="PTHR42978">
    <property type="entry name" value="QUORUM-QUENCHING LACTONASE YTNP-RELATED-RELATED"/>
    <property type="match status" value="1"/>
</dbReference>
<dbReference type="EMBL" id="UOGK01000021">
    <property type="protein sequence ID" value="VAX35916.1"/>
    <property type="molecule type" value="Genomic_DNA"/>
</dbReference>
<gene>
    <name evidence="6" type="ORF">MNBD_PLANCTO03-1397</name>
</gene>
<keyword evidence="4" id="KW-0862">Zinc</keyword>
<dbReference type="InterPro" id="IPR001279">
    <property type="entry name" value="Metallo-B-lactamas"/>
</dbReference>